<accession>A0A1X0U3I3</accession>
<dbReference type="CDD" id="cd01359">
    <property type="entry name" value="Argininosuccinate_lyase"/>
    <property type="match status" value="1"/>
</dbReference>
<comment type="pathway">
    <text evidence="2 7">Amino-acid biosynthesis; L-arginine biosynthesis; L-arginine from L-ornithine and carbamoyl phosphate: step 3/3.</text>
</comment>
<evidence type="ECO:0000256" key="3">
    <source>
        <dbReference type="ARBA" id="ARBA00012338"/>
    </source>
</evidence>
<dbReference type="Gene3D" id="1.20.200.10">
    <property type="entry name" value="Fumarase/aspartase (Central domain)"/>
    <property type="match status" value="1"/>
</dbReference>
<comment type="caution">
    <text evidence="10">The sequence shown here is derived from an EMBL/GenBank/DDBJ whole genome shotgun (WGS) entry which is preliminary data.</text>
</comment>
<evidence type="ECO:0000313" key="10">
    <source>
        <dbReference type="EMBL" id="ORI08507.1"/>
    </source>
</evidence>
<dbReference type="InterPro" id="IPR020557">
    <property type="entry name" value="Fumarate_lyase_CS"/>
</dbReference>
<dbReference type="PRINTS" id="PR00149">
    <property type="entry name" value="FUMRATELYASE"/>
</dbReference>
<dbReference type="Gene3D" id="1.10.40.30">
    <property type="entry name" value="Fumarase/aspartase (C-terminal domain)"/>
    <property type="match status" value="1"/>
</dbReference>
<dbReference type="PANTHER" id="PTHR43814">
    <property type="entry name" value="ARGININOSUCCINATE LYASE"/>
    <property type="match status" value="1"/>
</dbReference>
<dbReference type="InterPro" id="IPR029419">
    <property type="entry name" value="Arg_succ_lyase_C"/>
</dbReference>
<protein>
    <recommendedName>
        <fullName evidence="3 7">Argininosuccinate lyase</fullName>
        <shortName evidence="7">ASAL</shortName>
        <ecNumber evidence="3 7">4.3.2.1</ecNumber>
    </recommendedName>
    <alternativeName>
        <fullName evidence="7">Arginosuccinase</fullName>
    </alternativeName>
</protein>
<dbReference type="PROSITE" id="PS00163">
    <property type="entry name" value="FUMARATE_LYASES"/>
    <property type="match status" value="1"/>
</dbReference>
<dbReference type="AlphaFoldDB" id="A0A1X0U3I3"/>
<evidence type="ECO:0000259" key="9">
    <source>
        <dbReference type="Pfam" id="PF14698"/>
    </source>
</evidence>
<comment type="catalytic activity">
    <reaction evidence="1 7">
        <text>2-(N(omega)-L-arginino)succinate = fumarate + L-arginine</text>
        <dbReference type="Rhea" id="RHEA:24020"/>
        <dbReference type="ChEBI" id="CHEBI:29806"/>
        <dbReference type="ChEBI" id="CHEBI:32682"/>
        <dbReference type="ChEBI" id="CHEBI:57472"/>
        <dbReference type="EC" id="4.3.2.1"/>
    </reaction>
</comment>
<dbReference type="EC" id="4.3.2.1" evidence="3 7"/>
<gene>
    <name evidence="7" type="primary">argH</name>
    <name evidence="10" type="ORF">A3835_02915</name>
</gene>
<evidence type="ECO:0000313" key="11">
    <source>
        <dbReference type="Proteomes" id="UP000192671"/>
    </source>
</evidence>
<keyword evidence="5 7" id="KW-0028">Amino-acid biosynthesis</keyword>
<evidence type="ECO:0000256" key="4">
    <source>
        <dbReference type="ARBA" id="ARBA00022571"/>
    </source>
</evidence>
<dbReference type="GO" id="GO:0042450">
    <property type="term" value="P:L-arginine biosynthetic process via ornithine"/>
    <property type="evidence" value="ECO:0007669"/>
    <property type="project" value="UniProtKB-UniRule"/>
</dbReference>
<evidence type="ECO:0000259" key="8">
    <source>
        <dbReference type="Pfam" id="PF00206"/>
    </source>
</evidence>
<sequence length="472" mass="52567">MKEEKNAHKKMWEGRFSKASSKLLEEFNASINFDKNLFEEDIAGSKAHAKMLGICGILKKDESEAIIKGLDEILSEIRAGKFEFKLEDEDIHMAVEKRLSQIIGAELGGRLHTARSRNDQVALDFKFYVLKKNLEISSLIKELIATLTNLAKNHKDTLMPGYTHLQHAQPVSLSYHLLAYAFMFKRDFERFVSSYERNNLSPLGSAALAGTPHKIDRGIVASELGFAGCTQNAMDSVSDRDFALEILFNISVFMTHASRLCEELILWSSQEFGFVSISDAYSTGSSIMPQKKNPDVAELIRGKTGRVNGNLVALLTTMKGLPLAYNKDMQEDKEGVFDSVSTILSSATILNEMIKTAKFNEKNMLKATKTGHLSATDLADYLVREKNIPFRTAHFITGKAVAKAESLGLDLSELNEEQLKSVDENLDTNAIKFLDLHASKEARCSQGGTANKSVDEQIEILDAWLENRGEIK</sequence>
<dbReference type="GO" id="GO:0004056">
    <property type="term" value="F:argininosuccinate lyase activity"/>
    <property type="evidence" value="ECO:0007669"/>
    <property type="project" value="UniProtKB-UniRule"/>
</dbReference>
<keyword evidence="6 7" id="KW-0456">Lyase</keyword>
<dbReference type="SUPFAM" id="SSF48557">
    <property type="entry name" value="L-aspartase-like"/>
    <property type="match status" value="1"/>
</dbReference>
<feature type="domain" description="Argininosuccinate lyase C-terminal" evidence="9">
    <location>
        <begin position="373"/>
        <end position="439"/>
    </location>
</feature>
<dbReference type="PANTHER" id="PTHR43814:SF1">
    <property type="entry name" value="ARGININOSUCCINATE LYASE"/>
    <property type="match status" value="1"/>
</dbReference>
<organism evidence="10 11">
    <name type="scientific">Campylobacter concisus</name>
    <dbReference type="NCBI Taxonomy" id="199"/>
    <lineage>
        <taxon>Bacteria</taxon>
        <taxon>Pseudomonadati</taxon>
        <taxon>Campylobacterota</taxon>
        <taxon>Epsilonproteobacteria</taxon>
        <taxon>Campylobacterales</taxon>
        <taxon>Campylobacteraceae</taxon>
        <taxon>Campylobacter</taxon>
    </lineage>
</organism>
<feature type="domain" description="Fumarate lyase N-terminal" evidence="8">
    <location>
        <begin position="14"/>
        <end position="309"/>
    </location>
</feature>
<dbReference type="Gene3D" id="1.10.275.10">
    <property type="entry name" value="Fumarase/aspartase (N-terminal domain)"/>
    <property type="match status" value="1"/>
</dbReference>
<dbReference type="PRINTS" id="PR00145">
    <property type="entry name" value="ARGSUCLYASE"/>
</dbReference>
<evidence type="ECO:0000256" key="1">
    <source>
        <dbReference type="ARBA" id="ARBA00000985"/>
    </source>
</evidence>
<dbReference type="InterPro" id="IPR000362">
    <property type="entry name" value="Fumarate_lyase_fam"/>
</dbReference>
<dbReference type="EMBL" id="LVWL01000018">
    <property type="protein sequence ID" value="ORI08507.1"/>
    <property type="molecule type" value="Genomic_DNA"/>
</dbReference>
<dbReference type="FunFam" id="1.10.275.10:FF:000002">
    <property type="entry name" value="Argininosuccinate lyase"/>
    <property type="match status" value="1"/>
</dbReference>
<dbReference type="FunFam" id="1.10.40.30:FF:000001">
    <property type="entry name" value="Argininosuccinate lyase"/>
    <property type="match status" value="1"/>
</dbReference>
<name>A0A1X0U3I3_9BACT</name>
<dbReference type="NCBIfam" id="TIGR00838">
    <property type="entry name" value="argH"/>
    <property type="match status" value="1"/>
</dbReference>
<comment type="subcellular location">
    <subcellularLocation>
        <location evidence="7">Cytoplasm</location>
    </subcellularLocation>
</comment>
<dbReference type="InterPro" id="IPR024083">
    <property type="entry name" value="Fumarase/histidase_N"/>
</dbReference>
<dbReference type="HAMAP" id="MF_00006">
    <property type="entry name" value="Arg_succ_lyase"/>
    <property type="match status" value="1"/>
</dbReference>
<comment type="similarity">
    <text evidence="7">Belongs to the lyase 1 family. Argininosuccinate lyase subfamily.</text>
</comment>
<evidence type="ECO:0000256" key="6">
    <source>
        <dbReference type="ARBA" id="ARBA00023239"/>
    </source>
</evidence>
<dbReference type="InterPro" id="IPR022761">
    <property type="entry name" value="Fumarate_lyase_N"/>
</dbReference>
<dbReference type="Pfam" id="PF00206">
    <property type="entry name" value="Lyase_1"/>
    <property type="match status" value="1"/>
</dbReference>
<dbReference type="Pfam" id="PF14698">
    <property type="entry name" value="ASL_C2"/>
    <property type="match status" value="1"/>
</dbReference>
<keyword evidence="7" id="KW-0963">Cytoplasm</keyword>
<dbReference type="InterPro" id="IPR009049">
    <property type="entry name" value="Argininosuccinate_lyase"/>
</dbReference>
<dbReference type="FunFam" id="1.20.200.10:FF:000015">
    <property type="entry name" value="argininosuccinate lyase isoform X2"/>
    <property type="match status" value="1"/>
</dbReference>
<keyword evidence="4 7" id="KW-0055">Arginine biosynthesis</keyword>
<dbReference type="GO" id="GO:0005829">
    <property type="term" value="C:cytosol"/>
    <property type="evidence" value="ECO:0007669"/>
    <property type="project" value="TreeGrafter"/>
</dbReference>
<dbReference type="Proteomes" id="UP000192671">
    <property type="component" value="Unassembled WGS sequence"/>
</dbReference>
<dbReference type="InterPro" id="IPR008948">
    <property type="entry name" value="L-Aspartase-like"/>
</dbReference>
<evidence type="ECO:0000256" key="7">
    <source>
        <dbReference type="HAMAP-Rule" id="MF_00006"/>
    </source>
</evidence>
<proteinExistence type="inferred from homology"/>
<evidence type="ECO:0000256" key="2">
    <source>
        <dbReference type="ARBA" id="ARBA00004941"/>
    </source>
</evidence>
<dbReference type="UniPathway" id="UPA00068">
    <property type="reaction ID" value="UER00114"/>
</dbReference>
<reference evidence="10 11" key="1">
    <citation type="journal article" date="2017" name="Gene Rep">
        <title>The ribosomal RNA operon (rrn) of Campylobacter concisus supports molecular typing to genomospecies level.</title>
        <authorList>
            <person name="Huq M."/>
            <person name="Van T.T.H."/>
            <person name="Gurtler V."/>
            <person name="Elshagmani E."/>
            <person name="Allemailem K.S."/>
            <person name="Smooker P.M."/>
            <person name="Istivan T.S."/>
        </authorList>
    </citation>
    <scope>NUCLEOTIDE SEQUENCE [LARGE SCALE GENOMIC DNA]</scope>
    <source>
        <strain evidence="10 11">RCH 26</strain>
    </source>
</reference>
<evidence type="ECO:0000256" key="5">
    <source>
        <dbReference type="ARBA" id="ARBA00022605"/>
    </source>
</evidence>